<evidence type="ECO:0000259" key="1">
    <source>
        <dbReference type="PROSITE" id="PS50106"/>
    </source>
</evidence>
<dbReference type="PROSITE" id="PS50106">
    <property type="entry name" value="PDZ"/>
    <property type="match status" value="1"/>
</dbReference>
<dbReference type="GO" id="GO:0098887">
    <property type="term" value="P:neurotransmitter receptor transport, endosome to postsynaptic membrane"/>
    <property type="evidence" value="ECO:0007669"/>
    <property type="project" value="TreeGrafter"/>
</dbReference>
<protein>
    <submittedName>
        <fullName evidence="2">TAX1BP3</fullName>
    </submittedName>
</protein>
<feature type="domain" description="PDZ" evidence="1">
    <location>
        <begin position="43"/>
        <end position="110"/>
    </location>
</feature>
<dbReference type="PANTHER" id="PTHR23119:SF50">
    <property type="entry name" value="PDZ DOMAIN-CONTAINING PROTEIN"/>
    <property type="match status" value="1"/>
</dbReference>
<accession>A0A7J7JFF0</accession>
<dbReference type="SUPFAM" id="SSF50156">
    <property type="entry name" value="PDZ domain-like"/>
    <property type="match status" value="1"/>
</dbReference>
<dbReference type="InterPro" id="IPR001478">
    <property type="entry name" value="PDZ"/>
</dbReference>
<dbReference type="GO" id="GO:0016323">
    <property type="term" value="C:basolateral plasma membrane"/>
    <property type="evidence" value="ECO:0007669"/>
    <property type="project" value="TreeGrafter"/>
</dbReference>
<gene>
    <name evidence="2" type="ORF">EB796_016646</name>
</gene>
<dbReference type="AlphaFoldDB" id="A0A7J7JFF0"/>
<evidence type="ECO:0000313" key="3">
    <source>
        <dbReference type="Proteomes" id="UP000593567"/>
    </source>
</evidence>
<dbReference type="OrthoDB" id="10033291at2759"/>
<dbReference type="SMART" id="SM00228">
    <property type="entry name" value="PDZ"/>
    <property type="match status" value="1"/>
</dbReference>
<dbReference type="PANTHER" id="PTHR23119">
    <property type="entry name" value="DISCS LARGE"/>
    <property type="match status" value="1"/>
</dbReference>
<name>A0A7J7JFF0_BUGNE</name>
<dbReference type="GO" id="GO:0005912">
    <property type="term" value="C:adherens junction"/>
    <property type="evidence" value="ECO:0007669"/>
    <property type="project" value="TreeGrafter"/>
</dbReference>
<evidence type="ECO:0000313" key="2">
    <source>
        <dbReference type="EMBL" id="KAF6025029.1"/>
    </source>
</evidence>
<keyword evidence="3" id="KW-1185">Reference proteome</keyword>
<dbReference type="InterPro" id="IPR050614">
    <property type="entry name" value="Synaptic_Scaffolding_LAP-MAGUK"/>
</dbReference>
<reference evidence="2" key="1">
    <citation type="submission" date="2020-06" db="EMBL/GenBank/DDBJ databases">
        <title>Draft genome of Bugula neritina, a colonial animal packing powerful symbionts and potential medicines.</title>
        <authorList>
            <person name="Rayko M."/>
        </authorList>
    </citation>
    <scope>NUCLEOTIDE SEQUENCE [LARGE SCALE GENOMIC DNA]</scope>
    <source>
        <strain evidence="2">Kwan_BN1</strain>
    </source>
</reference>
<dbReference type="GO" id="GO:0043113">
    <property type="term" value="P:receptor clustering"/>
    <property type="evidence" value="ECO:0007669"/>
    <property type="project" value="TreeGrafter"/>
</dbReference>
<dbReference type="InterPro" id="IPR036034">
    <property type="entry name" value="PDZ_sf"/>
</dbReference>
<sequence length="168" mass="18311">MQHMPGDPLHIYGIPITLHKTTQLDKFGNPLVDSSGNHVMRCGFRIGGGIDQNPAHCPYGYPDKGIYITSVDEGGAAELAGLQPHDKLLQVNGVDFTMVTHDKACKLIKNDPILQMVVYRKDAPPSLHQQPPTYLYDGYVLPGGAGNSHTFQPLPAAPNTSFMSPDKY</sequence>
<dbReference type="Proteomes" id="UP000593567">
    <property type="component" value="Unassembled WGS sequence"/>
</dbReference>
<dbReference type="Gene3D" id="2.30.42.10">
    <property type="match status" value="1"/>
</dbReference>
<dbReference type="GO" id="GO:0019901">
    <property type="term" value="F:protein kinase binding"/>
    <property type="evidence" value="ECO:0007669"/>
    <property type="project" value="TreeGrafter"/>
</dbReference>
<dbReference type="EMBL" id="VXIV02002502">
    <property type="protein sequence ID" value="KAF6025029.1"/>
    <property type="molecule type" value="Genomic_DNA"/>
</dbReference>
<dbReference type="GO" id="GO:0014069">
    <property type="term" value="C:postsynaptic density"/>
    <property type="evidence" value="ECO:0007669"/>
    <property type="project" value="TreeGrafter"/>
</dbReference>
<dbReference type="GO" id="GO:0098609">
    <property type="term" value="P:cell-cell adhesion"/>
    <property type="evidence" value="ECO:0007669"/>
    <property type="project" value="TreeGrafter"/>
</dbReference>
<comment type="caution">
    <text evidence="2">The sequence shown here is derived from an EMBL/GenBank/DDBJ whole genome shotgun (WGS) entry which is preliminary data.</text>
</comment>
<dbReference type="Pfam" id="PF00595">
    <property type="entry name" value="PDZ"/>
    <property type="match status" value="1"/>
</dbReference>
<organism evidence="2 3">
    <name type="scientific">Bugula neritina</name>
    <name type="common">Brown bryozoan</name>
    <name type="synonym">Sertularia neritina</name>
    <dbReference type="NCBI Taxonomy" id="10212"/>
    <lineage>
        <taxon>Eukaryota</taxon>
        <taxon>Metazoa</taxon>
        <taxon>Spiralia</taxon>
        <taxon>Lophotrochozoa</taxon>
        <taxon>Bryozoa</taxon>
        <taxon>Gymnolaemata</taxon>
        <taxon>Cheilostomatida</taxon>
        <taxon>Flustrina</taxon>
        <taxon>Buguloidea</taxon>
        <taxon>Bugulidae</taxon>
        <taxon>Bugula</taxon>
    </lineage>
</organism>
<dbReference type="GO" id="GO:0045197">
    <property type="term" value="P:establishment or maintenance of epithelial cell apical/basal polarity"/>
    <property type="evidence" value="ECO:0007669"/>
    <property type="project" value="TreeGrafter"/>
</dbReference>
<dbReference type="GO" id="GO:0045211">
    <property type="term" value="C:postsynaptic membrane"/>
    <property type="evidence" value="ECO:0007669"/>
    <property type="project" value="TreeGrafter"/>
</dbReference>
<dbReference type="GO" id="GO:0098968">
    <property type="term" value="P:neurotransmitter receptor transport postsynaptic membrane to endosome"/>
    <property type="evidence" value="ECO:0007669"/>
    <property type="project" value="TreeGrafter"/>
</dbReference>
<proteinExistence type="predicted"/>